<feature type="transmembrane region" description="Helical" evidence="1">
    <location>
        <begin position="71"/>
        <end position="96"/>
    </location>
</feature>
<protein>
    <recommendedName>
        <fullName evidence="4">Yip1 domain-containing protein</fullName>
    </recommendedName>
</protein>
<feature type="transmembrane region" description="Helical" evidence="1">
    <location>
        <begin position="116"/>
        <end position="138"/>
    </location>
</feature>
<reference evidence="2 3" key="1">
    <citation type="submission" date="2023-10" db="EMBL/GenBank/DDBJ databases">
        <title>The complete genome sequence of Methanoculleus palmolei DSM 4273.</title>
        <authorList>
            <person name="Lai S.-J."/>
            <person name="You Y.-T."/>
            <person name="Chen S.-C."/>
        </authorList>
    </citation>
    <scope>NUCLEOTIDE SEQUENCE [LARGE SCALE GENOMIC DNA]</scope>
    <source>
        <strain evidence="2 3">DSM 4273</strain>
    </source>
</reference>
<feature type="transmembrane region" description="Helical" evidence="1">
    <location>
        <begin position="177"/>
        <end position="203"/>
    </location>
</feature>
<proteinExistence type="predicted"/>
<keyword evidence="1" id="KW-1133">Transmembrane helix</keyword>
<evidence type="ECO:0000256" key="1">
    <source>
        <dbReference type="SAM" id="Phobius"/>
    </source>
</evidence>
<keyword evidence="1" id="KW-0812">Transmembrane</keyword>
<feature type="transmembrane region" description="Helical" evidence="1">
    <location>
        <begin position="150"/>
        <end position="171"/>
    </location>
</feature>
<evidence type="ECO:0008006" key="4">
    <source>
        <dbReference type="Google" id="ProtNLM"/>
    </source>
</evidence>
<dbReference type="Proteomes" id="UP001626603">
    <property type="component" value="Chromosome"/>
</dbReference>
<evidence type="ECO:0000313" key="2">
    <source>
        <dbReference type="EMBL" id="WOX54943.1"/>
    </source>
</evidence>
<name>A0ABD8A7D7_9EURY</name>
<accession>A0ABD8A7D7</accession>
<organism evidence="2 3">
    <name type="scientific">Methanoculleus palmolei</name>
    <dbReference type="NCBI Taxonomy" id="72612"/>
    <lineage>
        <taxon>Archaea</taxon>
        <taxon>Methanobacteriati</taxon>
        <taxon>Methanobacteriota</taxon>
        <taxon>Stenosarchaea group</taxon>
        <taxon>Methanomicrobia</taxon>
        <taxon>Methanomicrobiales</taxon>
        <taxon>Methanomicrobiaceae</taxon>
        <taxon>Methanoculleus</taxon>
    </lineage>
</organism>
<dbReference type="EMBL" id="CP137641">
    <property type="protein sequence ID" value="WOX54943.1"/>
    <property type="molecule type" value="Genomic_DNA"/>
</dbReference>
<sequence length="211" mass="23412">MQFVFIQKALRRIFLLFLSPTQITAIVQDESLIEAILYWLIIGFFAFGIFIFGVCRLLYLDGANACQIGFVFRIFFSSHLGFLVGSAALSVIFYGLSRALGTSLGLEESIKISCTAHLALVIPLYVGLTTASFITYITGWLSPEAMGFTLLFLLYGIIWSGFVASCLVRSYSKRSMLFSMGLVVLSVLILFTLNMAVALSGFFRSFEYALL</sequence>
<gene>
    <name evidence="2" type="ORF">R6Y95_05570</name>
</gene>
<dbReference type="AlphaFoldDB" id="A0ABD8A7D7"/>
<keyword evidence="1" id="KW-0472">Membrane</keyword>
<evidence type="ECO:0000313" key="3">
    <source>
        <dbReference type="Proteomes" id="UP001626603"/>
    </source>
</evidence>
<keyword evidence="3" id="KW-1185">Reference proteome</keyword>
<feature type="transmembrane region" description="Helical" evidence="1">
    <location>
        <begin position="35"/>
        <end position="59"/>
    </location>
</feature>